<proteinExistence type="predicted"/>
<evidence type="ECO:0000313" key="1">
    <source>
        <dbReference type="EMBL" id="RCS43249.1"/>
    </source>
</evidence>
<dbReference type="Proteomes" id="UP000253562">
    <property type="component" value="Unassembled WGS sequence"/>
</dbReference>
<comment type="caution">
    <text evidence="1">The sequence shown here is derived from an EMBL/GenBank/DDBJ whole genome shotgun (WGS) entry which is preliminary data.</text>
</comment>
<dbReference type="EMBL" id="QPEX01000039">
    <property type="protein sequence ID" value="RCS43249.1"/>
    <property type="molecule type" value="Genomic_DNA"/>
</dbReference>
<gene>
    <name evidence="1" type="ORF">DTL42_19020</name>
</gene>
<organism evidence="1 2">
    <name type="scientific">Bremerella cremea</name>
    <dbReference type="NCBI Taxonomy" id="1031537"/>
    <lineage>
        <taxon>Bacteria</taxon>
        <taxon>Pseudomonadati</taxon>
        <taxon>Planctomycetota</taxon>
        <taxon>Planctomycetia</taxon>
        <taxon>Pirellulales</taxon>
        <taxon>Pirellulaceae</taxon>
        <taxon>Bremerella</taxon>
    </lineage>
</organism>
<evidence type="ECO:0000313" key="2">
    <source>
        <dbReference type="Proteomes" id="UP000253562"/>
    </source>
</evidence>
<name>A0A368KME5_9BACT</name>
<dbReference type="AlphaFoldDB" id="A0A368KME5"/>
<reference evidence="1 2" key="1">
    <citation type="submission" date="2018-07" db="EMBL/GenBank/DDBJ databases">
        <title>Comparative genomes isolates from brazilian mangrove.</title>
        <authorList>
            <person name="De Araujo J.E."/>
            <person name="Taketani R.G."/>
            <person name="Silva M.C.P."/>
            <person name="Lourenco M.V."/>
            <person name="Oliveira V.M."/>
            <person name="Andreote F.D."/>
        </authorList>
    </citation>
    <scope>NUCLEOTIDE SEQUENCE [LARGE SCALE GENOMIC DNA]</scope>
    <source>
        <strain evidence="1 2">HEX PRIS-MGV</strain>
    </source>
</reference>
<protein>
    <submittedName>
        <fullName evidence="1">Uncharacterized protein</fullName>
    </submittedName>
</protein>
<accession>A0A368KME5</accession>
<sequence length="88" mass="9377">MLRFHAIGFRQYVLANSGAANSKPTPKVEQATSQVSGSLKRVIVLISFPECCERAVEDEPVATGFSGEQELEQQAAAARLAAPNKTGT</sequence>